<feature type="transmembrane region" description="Helical" evidence="1">
    <location>
        <begin position="32"/>
        <end position="52"/>
    </location>
</feature>
<accession>A0A0A2MTA2</accession>
<keyword evidence="3" id="KW-1185">Reference proteome</keyword>
<reference evidence="2 3" key="1">
    <citation type="submission" date="2013-09" db="EMBL/GenBank/DDBJ databases">
        <authorList>
            <person name="Zeng Z."/>
            <person name="Chen C."/>
        </authorList>
    </citation>
    <scope>NUCLEOTIDE SEQUENCE [LARGE SCALE GENOMIC DNA]</scope>
    <source>
        <strain evidence="2 3">WB 4.1-42</strain>
    </source>
</reference>
<comment type="caution">
    <text evidence="2">The sequence shown here is derived from an EMBL/GenBank/DDBJ whole genome shotgun (WGS) entry which is preliminary data.</text>
</comment>
<dbReference type="AlphaFoldDB" id="A0A0A2MTA2"/>
<dbReference type="eggNOG" id="ENOG502ZZR2">
    <property type="taxonomic scope" value="Bacteria"/>
</dbReference>
<keyword evidence="1" id="KW-0812">Transmembrane</keyword>
<evidence type="ECO:0000313" key="2">
    <source>
        <dbReference type="EMBL" id="KGO94826.1"/>
    </source>
</evidence>
<protein>
    <submittedName>
        <fullName evidence="2">Uncharacterized protein</fullName>
    </submittedName>
</protein>
<keyword evidence="1" id="KW-0472">Membrane</keyword>
<organism evidence="2 3">
    <name type="scientific">Flavobacterium subsaxonicum WB 4.1-42 = DSM 21790</name>
    <dbReference type="NCBI Taxonomy" id="1121898"/>
    <lineage>
        <taxon>Bacteria</taxon>
        <taxon>Pseudomonadati</taxon>
        <taxon>Bacteroidota</taxon>
        <taxon>Flavobacteriia</taxon>
        <taxon>Flavobacteriales</taxon>
        <taxon>Flavobacteriaceae</taxon>
        <taxon>Flavobacterium</taxon>
    </lineage>
</organism>
<dbReference type="Proteomes" id="UP000030111">
    <property type="component" value="Unassembled WGS sequence"/>
</dbReference>
<keyword evidence="1" id="KW-1133">Transmembrane helix</keyword>
<dbReference type="EMBL" id="JRLY01000001">
    <property type="protein sequence ID" value="KGO94826.1"/>
    <property type="molecule type" value="Genomic_DNA"/>
</dbReference>
<sequence>MKFFSLILSVITFTTTLYFLISQFPDLETFDGFLYFVLLLLLMLICITGIIINRPVITRVHNKFKTKL</sequence>
<name>A0A0A2MTA2_9FLAO</name>
<proteinExistence type="predicted"/>
<evidence type="ECO:0000256" key="1">
    <source>
        <dbReference type="SAM" id="Phobius"/>
    </source>
</evidence>
<evidence type="ECO:0000313" key="3">
    <source>
        <dbReference type="Proteomes" id="UP000030111"/>
    </source>
</evidence>
<gene>
    <name evidence="2" type="ORF">Q766_01545</name>
</gene>